<dbReference type="GO" id="GO:0051745">
    <property type="term" value="F:4-hydroxy-3-methylbut-2-enyl diphosphate reductase activity"/>
    <property type="evidence" value="ECO:0007669"/>
    <property type="project" value="InterPro"/>
</dbReference>
<dbReference type="GO" id="GO:0046872">
    <property type="term" value="F:metal ion binding"/>
    <property type="evidence" value="ECO:0007669"/>
    <property type="project" value="UniProtKB-KW"/>
</dbReference>
<name>A0A381RHB0_9ZZZZ</name>
<dbReference type="GO" id="GO:0019288">
    <property type="term" value="P:isopentenyl diphosphate biosynthetic process, methylerythritol 4-phosphate pathway"/>
    <property type="evidence" value="ECO:0007669"/>
    <property type="project" value="InterPro"/>
</dbReference>
<dbReference type="PANTHER" id="PTHR30426">
    <property type="entry name" value="4-HYDROXY-3-METHYLBUT-2-ENYL DIPHOSPHATE REDUCTASE"/>
    <property type="match status" value="1"/>
</dbReference>
<comment type="cofactor">
    <cofactor evidence="1">
        <name>[4Fe-4S] cluster</name>
        <dbReference type="ChEBI" id="CHEBI:49883"/>
    </cofactor>
</comment>
<evidence type="ECO:0000256" key="4">
    <source>
        <dbReference type="ARBA" id="ARBA00023004"/>
    </source>
</evidence>
<evidence type="ECO:0000256" key="1">
    <source>
        <dbReference type="ARBA" id="ARBA00001966"/>
    </source>
</evidence>
<organism evidence="7">
    <name type="scientific">marine metagenome</name>
    <dbReference type="NCBI Taxonomy" id="408172"/>
    <lineage>
        <taxon>unclassified sequences</taxon>
        <taxon>metagenomes</taxon>
        <taxon>ecological metagenomes</taxon>
    </lineage>
</organism>
<dbReference type="AlphaFoldDB" id="A0A381RHB0"/>
<protein>
    <recommendedName>
        <fullName evidence="8">4-hydroxy-3-methylbut-2-enyl diphosphate reductase</fullName>
    </recommendedName>
</protein>
<evidence type="ECO:0000256" key="3">
    <source>
        <dbReference type="ARBA" id="ARBA00022723"/>
    </source>
</evidence>
<feature type="compositionally biased region" description="Basic and acidic residues" evidence="6">
    <location>
        <begin position="304"/>
        <end position="318"/>
    </location>
</feature>
<dbReference type="HAMAP" id="MF_00191">
    <property type="entry name" value="IspH"/>
    <property type="match status" value="1"/>
</dbReference>
<dbReference type="Gene3D" id="3.40.50.11270">
    <property type="match status" value="1"/>
</dbReference>
<accession>A0A381RHB0</accession>
<dbReference type="InterPro" id="IPR003451">
    <property type="entry name" value="LytB/IspH"/>
</dbReference>
<evidence type="ECO:0000256" key="2">
    <source>
        <dbReference type="ARBA" id="ARBA00022485"/>
    </source>
</evidence>
<keyword evidence="5" id="KW-0411">Iron-sulfur</keyword>
<keyword evidence="3" id="KW-0479">Metal-binding</keyword>
<dbReference type="Pfam" id="PF02401">
    <property type="entry name" value="LYTB"/>
    <property type="match status" value="1"/>
</dbReference>
<dbReference type="GO" id="GO:0051539">
    <property type="term" value="F:4 iron, 4 sulfur cluster binding"/>
    <property type="evidence" value="ECO:0007669"/>
    <property type="project" value="UniProtKB-KW"/>
</dbReference>
<dbReference type="Gene3D" id="3.40.1010.20">
    <property type="entry name" value="4-hydroxy-3-methylbut-2-enyl diphosphate reductase, catalytic domain"/>
    <property type="match status" value="2"/>
</dbReference>
<dbReference type="CDD" id="cd13944">
    <property type="entry name" value="lytB_ispH"/>
    <property type="match status" value="1"/>
</dbReference>
<dbReference type="PANTHER" id="PTHR30426:SF0">
    <property type="entry name" value="4-HYDROXY-3-METHYLBUT-2-ENYL DIPHOSPHATE REDUCTASE"/>
    <property type="match status" value="1"/>
</dbReference>
<evidence type="ECO:0000256" key="5">
    <source>
        <dbReference type="ARBA" id="ARBA00023014"/>
    </source>
</evidence>
<evidence type="ECO:0000313" key="7">
    <source>
        <dbReference type="EMBL" id="SUZ90328.1"/>
    </source>
</evidence>
<sequence>MNVDVYIASPRGFCAGVDLAVDIVDLAIQQYGKPVYVKHQIVHNPKVVADVESKGAITVGDVSEVPQGAVVVFSAHGSPPSDYETAANRNLTVLDATCPLVTRVHNEAKKYTREGKKIVLVGHGGHQEVIGTTGQAQMELVDERQEWQLPNWGKETEVAVLTQTTLSVHDTAVAVDKIRQKHPDAVIRNDICYATTNRQSAATELADQTEVVLVIGAQNSSNCNRLKDVAINKGVPAYLINGPEELDPSWIKGVKKIGITSGASTPETQVKAVIESLAPKNIFRVGPGEEKTIFAIPRNLREMVGEGSRRNPETKEDMGTDENN</sequence>
<proteinExistence type="inferred from homology"/>
<evidence type="ECO:0008006" key="8">
    <source>
        <dbReference type="Google" id="ProtNLM"/>
    </source>
</evidence>
<dbReference type="EMBL" id="UINC01001884">
    <property type="protein sequence ID" value="SUZ90328.1"/>
    <property type="molecule type" value="Genomic_DNA"/>
</dbReference>
<evidence type="ECO:0000256" key="6">
    <source>
        <dbReference type="SAM" id="MobiDB-lite"/>
    </source>
</evidence>
<dbReference type="NCBIfam" id="TIGR00216">
    <property type="entry name" value="ispH_lytB"/>
    <property type="match status" value="1"/>
</dbReference>
<feature type="region of interest" description="Disordered" evidence="6">
    <location>
        <begin position="304"/>
        <end position="324"/>
    </location>
</feature>
<keyword evidence="4" id="KW-0408">Iron</keyword>
<dbReference type="GO" id="GO:0050992">
    <property type="term" value="P:dimethylallyl diphosphate biosynthetic process"/>
    <property type="evidence" value="ECO:0007669"/>
    <property type="project" value="InterPro"/>
</dbReference>
<gene>
    <name evidence="7" type="ORF">METZ01_LOCUS43182</name>
</gene>
<reference evidence="7" key="1">
    <citation type="submission" date="2018-05" db="EMBL/GenBank/DDBJ databases">
        <authorList>
            <person name="Lanie J.A."/>
            <person name="Ng W.-L."/>
            <person name="Kazmierczak K.M."/>
            <person name="Andrzejewski T.M."/>
            <person name="Davidsen T.M."/>
            <person name="Wayne K.J."/>
            <person name="Tettelin H."/>
            <person name="Glass J.I."/>
            <person name="Rusch D."/>
            <person name="Podicherti R."/>
            <person name="Tsui H.-C.T."/>
            <person name="Winkler M.E."/>
        </authorList>
    </citation>
    <scope>NUCLEOTIDE SEQUENCE</scope>
</reference>
<keyword evidence="2" id="KW-0004">4Fe-4S</keyword>